<dbReference type="Pfam" id="PF26080">
    <property type="entry name" value="CUB_animal"/>
    <property type="match status" value="1"/>
</dbReference>
<gene>
    <name evidence="6" type="ORF">Pmani_026415</name>
</gene>
<feature type="domain" description="CUB" evidence="5">
    <location>
        <begin position="205"/>
        <end position="282"/>
    </location>
</feature>
<keyword evidence="7" id="KW-1185">Reference proteome</keyword>
<sequence length="615" mass="68621">MSHHHALFTLMLVFVCALTNHAHAQSCGGVVLAKSAESGIITSPGYPDHYPEDLTCIWRIQAPLNEKIELQFWDFDVTGSDDCTGDYMGITSGTHDTQTNERRIEDTRGMKEREGEARGTEERREDDRGMNEKGEDTRGTKENRGEAMRTQEEAVVVGERYCGSKSPDVITSEGDTIVITFASNAKGSCRGFNATYTVKEERVTCGSTTSAMEFTFTSPSYPESVSNDSLQCTMTVDHGCDSPICQLRLDFDEFELQPPFWGECSYDRFYVESGLPLPSLCGTNNDTHMYINVEGRKKTDLTFMLQELEYYLYNCYDIYGNGHQKEGGGGEENQEGDQHKPTHTRRQKRNSEGEEEGMERQGSTTGPPPTTITTTTTTTTTTAVPTTTEGDVTVALYNYKDATLVSFPTRRAWNIRVTQIPCECPQARVPKAPVGCLQYHRGLTGEIKTFNYDGVKCYSEDRWCDFSAITHVSDCDIRVGYTGHYNNLDYSVCVEPESGFCGVQYQQVGTGGFSLTNITIFGNHLEATHPQVSDSGCMADYLWVPGANNDHGTHTYERFCGTKLGTSRKWGTVTSFSKPFNLRVVTDADEFSLEQDYMNRGFHLTYSQIPCQLSG</sequence>
<dbReference type="PANTHER" id="PTHR33236">
    <property type="entry name" value="INTRAFLAGELLAR TRANSPORT PROTEIN 122 FAMILY PROTEIN-RELATED"/>
    <property type="match status" value="1"/>
</dbReference>
<feature type="signal peptide" evidence="4">
    <location>
        <begin position="1"/>
        <end position="24"/>
    </location>
</feature>
<feature type="region of interest" description="Disordered" evidence="3">
    <location>
        <begin position="325"/>
        <end position="385"/>
    </location>
</feature>
<keyword evidence="1 2" id="KW-1015">Disulfide bond</keyword>
<dbReference type="AlphaFoldDB" id="A0AAE1U053"/>
<accession>A0AAE1U053</accession>
<evidence type="ECO:0000313" key="6">
    <source>
        <dbReference type="EMBL" id="KAK4301459.1"/>
    </source>
</evidence>
<dbReference type="PANTHER" id="PTHR33236:SF5">
    <property type="entry name" value="CUB DOMAIN-CONTAINING PROTEIN"/>
    <property type="match status" value="1"/>
</dbReference>
<evidence type="ECO:0000256" key="1">
    <source>
        <dbReference type="ARBA" id="ARBA00023157"/>
    </source>
</evidence>
<feature type="domain" description="CUB" evidence="5">
    <location>
        <begin position="27"/>
        <end position="199"/>
    </location>
</feature>
<dbReference type="InterPro" id="IPR035914">
    <property type="entry name" value="Sperma_CUB_dom_sf"/>
</dbReference>
<feature type="chain" id="PRO_5042131316" description="CUB domain-containing protein" evidence="4">
    <location>
        <begin position="25"/>
        <end position="615"/>
    </location>
</feature>
<evidence type="ECO:0000256" key="3">
    <source>
        <dbReference type="SAM" id="MobiDB-lite"/>
    </source>
</evidence>
<dbReference type="Proteomes" id="UP001292094">
    <property type="component" value="Unassembled WGS sequence"/>
</dbReference>
<dbReference type="SUPFAM" id="SSF49854">
    <property type="entry name" value="Spermadhesin, CUB domain"/>
    <property type="match status" value="2"/>
</dbReference>
<evidence type="ECO:0000313" key="7">
    <source>
        <dbReference type="Proteomes" id="UP001292094"/>
    </source>
</evidence>
<feature type="disulfide bond" evidence="2">
    <location>
        <begin position="264"/>
        <end position="281"/>
    </location>
</feature>
<evidence type="ECO:0000256" key="4">
    <source>
        <dbReference type="SAM" id="SignalP"/>
    </source>
</evidence>
<dbReference type="EMBL" id="JAWZYT010002865">
    <property type="protein sequence ID" value="KAK4301459.1"/>
    <property type="molecule type" value="Genomic_DNA"/>
</dbReference>
<keyword evidence="4" id="KW-0732">Signal</keyword>
<protein>
    <recommendedName>
        <fullName evidence="5">CUB domain-containing protein</fullName>
    </recommendedName>
</protein>
<dbReference type="CDD" id="cd00041">
    <property type="entry name" value="CUB"/>
    <property type="match status" value="1"/>
</dbReference>
<feature type="region of interest" description="Disordered" evidence="3">
    <location>
        <begin position="89"/>
        <end position="151"/>
    </location>
</feature>
<feature type="compositionally biased region" description="Basic and acidic residues" evidence="3">
    <location>
        <begin position="98"/>
        <end position="151"/>
    </location>
</feature>
<dbReference type="Pfam" id="PF00431">
    <property type="entry name" value="CUB"/>
    <property type="match status" value="2"/>
</dbReference>
<comment type="caution">
    <text evidence="6">The sequence shown here is derived from an EMBL/GenBank/DDBJ whole genome shotgun (WGS) entry which is preliminary data.</text>
</comment>
<evidence type="ECO:0000259" key="5">
    <source>
        <dbReference type="PROSITE" id="PS01180"/>
    </source>
</evidence>
<reference evidence="6" key="1">
    <citation type="submission" date="2023-11" db="EMBL/GenBank/DDBJ databases">
        <title>Genome assemblies of two species of porcelain crab, Petrolisthes cinctipes and Petrolisthes manimaculis (Anomura: Porcellanidae).</title>
        <authorList>
            <person name="Angst P."/>
        </authorList>
    </citation>
    <scope>NUCLEOTIDE SEQUENCE</scope>
    <source>
        <strain evidence="6">PB745_02</strain>
        <tissue evidence="6">Gill</tissue>
    </source>
</reference>
<dbReference type="InterPro" id="IPR058698">
    <property type="entry name" value="CUB_metazoa"/>
</dbReference>
<feature type="domain" description="CUB" evidence="5">
    <location>
        <begin position="464"/>
        <end position="609"/>
    </location>
</feature>
<feature type="compositionally biased region" description="Low complexity" evidence="3">
    <location>
        <begin position="371"/>
        <end position="385"/>
    </location>
</feature>
<organism evidence="6 7">
    <name type="scientific">Petrolisthes manimaculis</name>
    <dbReference type="NCBI Taxonomy" id="1843537"/>
    <lineage>
        <taxon>Eukaryota</taxon>
        <taxon>Metazoa</taxon>
        <taxon>Ecdysozoa</taxon>
        <taxon>Arthropoda</taxon>
        <taxon>Crustacea</taxon>
        <taxon>Multicrustacea</taxon>
        <taxon>Malacostraca</taxon>
        <taxon>Eumalacostraca</taxon>
        <taxon>Eucarida</taxon>
        <taxon>Decapoda</taxon>
        <taxon>Pleocyemata</taxon>
        <taxon>Anomura</taxon>
        <taxon>Galatheoidea</taxon>
        <taxon>Porcellanidae</taxon>
        <taxon>Petrolisthes</taxon>
    </lineage>
</organism>
<dbReference type="Gene3D" id="2.60.120.290">
    <property type="entry name" value="Spermadhesin, CUB domain"/>
    <property type="match status" value="2"/>
</dbReference>
<proteinExistence type="predicted"/>
<feature type="disulfide bond" evidence="2">
    <location>
        <begin position="205"/>
        <end position="232"/>
    </location>
</feature>
<evidence type="ECO:0000256" key="2">
    <source>
        <dbReference type="PROSITE-ProRule" id="PRU00059"/>
    </source>
</evidence>
<dbReference type="InterPro" id="IPR000859">
    <property type="entry name" value="CUB_dom"/>
</dbReference>
<dbReference type="SMART" id="SM00042">
    <property type="entry name" value="CUB"/>
    <property type="match status" value="1"/>
</dbReference>
<dbReference type="PROSITE" id="PS01180">
    <property type="entry name" value="CUB"/>
    <property type="match status" value="3"/>
</dbReference>
<name>A0AAE1U053_9EUCA</name>
<comment type="caution">
    <text evidence="2">Lacks conserved residue(s) required for the propagation of feature annotation.</text>
</comment>